<dbReference type="PANTHER" id="PTHR11439:SF491">
    <property type="entry name" value="INTEGRASE CATALYTIC DOMAIN-CONTAINING PROTEIN"/>
    <property type="match status" value="1"/>
</dbReference>
<reference evidence="2 3" key="1">
    <citation type="submission" date="2024-05" db="EMBL/GenBank/DDBJ databases">
        <title>Haplotype-resolved chromosome-level genome assembly of Huyou (Citrus changshanensis).</title>
        <authorList>
            <person name="Miao C."/>
            <person name="Chen W."/>
            <person name="Wu Y."/>
            <person name="Wang L."/>
            <person name="Zhao S."/>
            <person name="Grierson D."/>
            <person name="Xu C."/>
            <person name="Chen K."/>
        </authorList>
    </citation>
    <scope>NUCLEOTIDE SEQUENCE [LARGE SCALE GENOMIC DNA]</scope>
    <source>
        <strain evidence="2">01-14</strain>
        <tissue evidence="2">Leaf</tissue>
    </source>
</reference>
<dbReference type="InterPro" id="IPR043502">
    <property type="entry name" value="DNA/RNA_pol_sf"/>
</dbReference>
<dbReference type="SUPFAM" id="SSF52047">
    <property type="entry name" value="RNI-like"/>
    <property type="match status" value="1"/>
</dbReference>
<proteinExistence type="predicted"/>
<evidence type="ECO:0000259" key="1">
    <source>
        <dbReference type="Pfam" id="PF07727"/>
    </source>
</evidence>
<dbReference type="SUPFAM" id="SSF56672">
    <property type="entry name" value="DNA/RNA polymerases"/>
    <property type="match status" value="1"/>
</dbReference>
<dbReference type="Pfam" id="PF07727">
    <property type="entry name" value="RVT_2"/>
    <property type="match status" value="1"/>
</dbReference>
<organism evidence="2 3">
    <name type="scientific">Citrus x changshan-huyou</name>
    <dbReference type="NCBI Taxonomy" id="2935761"/>
    <lineage>
        <taxon>Eukaryota</taxon>
        <taxon>Viridiplantae</taxon>
        <taxon>Streptophyta</taxon>
        <taxon>Embryophyta</taxon>
        <taxon>Tracheophyta</taxon>
        <taxon>Spermatophyta</taxon>
        <taxon>Magnoliopsida</taxon>
        <taxon>eudicotyledons</taxon>
        <taxon>Gunneridae</taxon>
        <taxon>Pentapetalae</taxon>
        <taxon>rosids</taxon>
        <taxon>malvids</taxon>
        <taxon>Sapindales</taxon>
        <taxon>Rutaceae</taxon>
        <taxon>Aurantioideae</taxon>
        <taxon>Citrus</taxon>
    </lineage>
</organism>
<keyword evidence="3" id="KW-1185">Reference proteome</keyword>
<dbReference type="CDD" id="cd09272">
    <property type="entry name" value="RNase_HI_RT_Ty1"/>
    <property type="match status" value="1"/>
</dbReference>
<evidence type="ECO:0000313" key="3">
    <source>
        <dbReference type="Proteomes" id="UP001428341"/>
    </source>
</evidence>
<feature type="domain" description="Reverse transcriptase Ty1/copia-type" evidence="1">
    <location>
        <begin position="55"/>
        <end position="168"/>
    </location>
</feature>
<comment type="caution">
    <text evidence="2">The sequence shown here is derived from an EMBL/GenBank/DDBJ whole genome shotgun (WGS) entry which is preliminary data.</text>
</comment>
<dbReference type="Gene3D" id="3.80.10.10">
    <property type="entry name" value="Ribonuclease Inhibitor"/>
    <property type="match status" value="1"/>
</dbReference>
<dbReference type="EMBL" id="JBCGBO010000005">
    <property type="protein sequence ID" value="KAK9200159.1"/>
    <property type="molecule type" value="Genomic_DNA"/>
</dbReference>
<dbReference type="AlphaFoldDB" id="A0AAP0M8U1"/>
<accession>A0AAP0M8U1</accession>
<dbReference type="Proteomes" id="UP001428341">
    <property type="component" value="Unassembled WGS sequence"/>
</dbReference>
<name>A0AAP0M8U1_9ROSI</name>
<evidence type="ECO:0000313" key="2">
    <source>
        <dbReference type="EMBL" id="KAK9200159.1"/>
    </source>
</evidence>
<dbReference type="InterPro" id="IPR032675">
    <property type="entry name" value="LRR_dom_sf"/>
</dbReference>
<dbReference type="PANTHER" id="PTHR11439">
    <property type="entry name" value="GAG-POL-RELATED RETROTRANSPOSON"/>
    <property type="match status" value="1"/>
</dbReference>
<protein>
    <recommendedName>
        <fullName evidence="1">Reverse transcriptase Ty1/copia-type domain-containing protein</fullName>
    </recommendedName>
</protein>
<gene>
    <name evidence="2" type="ORF">WN944_015355</name>
</gene>
<dbReference type="InterPro" id="IPR013103">
    <property type="entry name" value="RVT_2"/>
</dbReference>
<sequence>MPKKYGIADLISYALTVADEVNGVDPLSYKEAMSCEDKQKWFAAMQDEITSLKKNNTWTLVNKPHNKKLVGSKWIFKLKAGASEKEPPRHKARLVAKGFTQRKGVDFNEVFSPVVKYSSIRLLLALSAFHDLELEQMDVKTAFLHGSLDEEIFMAQPEGFIKSGSEDKEEVKKFKVELSTEFEMKDLGAATKILGMQIIRVRDSKILYLSQADYMKRVLTRFNMEDSKPVSTPLSAHFQLSKSLEPTTDDDFNYMRKIPYSSAVGSIMYAMVCTRLDLAHGVGVISRFMGNPGKDHWDAVKWVLRYLRGTADTSIMFGEVSGTSPEVAGFVDSDYAADKDRRRSITSFVFTMYGGAISWKSSLQFVVALSTTEAEYIALTEAVKEAIWLRGLVSELGFKQEGVIVGCDSLSVIQLSKNPKYHERTKHIDVRMHFIRDEISKGVVNVVKVPSEVNPADMLTKPLPSISEGRCLNRLELRWRFVKPKLVKSVMGLLRWQPLSNLKFMRLGNSRILMITPDFSRMPYFEKLDLGGCTRLRDIHPILLLHKKIAKILSLPSTINGLKSLKKLYLSGCSKLKNVLENLGKVECLEVLELSGCKGPSVSSSWYLPFPISLMPSCSDPTTLKLPSLSASVNRLFNLKELELEDGKGLQSMPQLPPNIKEVRVNGCASLEKLSDALKLCKSEYISINCIDNLKLLRNDGLAFSMLKEYLEASVPLTPHLGKKLRFKMRHCYGLFFSPFFRSQVVSLPIQKFGIVVPGSEIPE</sequence>